<reference evidence="5" key="1">
    <citation type="submission" date="2023-08" db="EMBL/GenBank/DDBJ databases">
        <authorList>
            <person name="Chen Y."/>
            <person name="Shah S."/>
            <person name="Dougan E. K."/>
            <person name="Thang M."/>
            <person name="Chan C."/>
        </authorList>
    </citation>
    <scope>NUCLEOTIDE SEQUENCE</scope>
</reference>
<comment type="similarity">
    <text evidence="1">Belongs to the DPCD family.</text>
</comment>
<keyword evidence="4" id="KW-0732">Signal</keyword>
<evidence type="ECO:0000256" key="2">
    <source>
        <dbReference type="ARBA" id="ARBA00020330"/>
    </source>
</evidence>
<gene>
    <name evidence="5" type="ORF">EVOR1521_LOCUS8850</name>
</gene>
<proteinExistence type="inferred from homology"/>
<keyword evidence="6" id="KW-1185">Reference proteome</keyword>
<dbReference type="PANTHER" id="PTHR31921:SF1">
    <property type="entry name" value="PROTEIN DPCD"/>
    <property type="match status" value="1"/>
</dbReference>
<comment type="caution">
    <text evidence="5">The sequence shown here is derived from an EMBL/GenBank/DDBJ whole genome shotgun (WGS) entry which is preliminary data.</text>
</comment>
<name>A0AA36I6F3_9DINO</name>
<dbReference type="PANTHER" id="PTHR31921">
    <property type="entry name" value="PROTEIN DPCD"/>
    <property type="match status" value="1"/>
</dbReference>
<evidence type="ECO:0000256" key="4">
    <source>
        <dbReference type="SAM" id="SignalP"/>
    </source>
</evidence>
<feature type="chain" id="PRO_5041244545" description="Protein DPCD" evidence="4">
    <location>
        <begin position="26"/>
        <end position="784"/>
    </location>
</feature>
<sequence>MGGLWRLRFLVPLFALAALPLTRRADIPRHLLHHAAFHQDELIDPGTGEKLKQMLRDLGADEVGFPTNVAADLKTGVRKVKHRHVGEARPAEADGSCSHPLLARDGNSSDCILPQRIDVGKHFVMTGGPEAIREPFEHMVSRVSSFGRYFFELPAPVRGLFEHERFRSLAQRVCPPEKQLLDPFQFNFILSVPGQTVALHLDAPYFVGASRFQVPQWLLAVMVFSGLFQDRFVDQVQVVGYLHETELDPAAGGFFLYYDENDASPKQMPSRYLSGVGVDGSKTLHAAGVFQPQVKAPLLDKDKDNALFYVGDERWELRSEGQVVERYNSSDLRMTVVYRARCFASEAERQRFLKPDEMLSLDAILDTLSGDLLARGVVSKKALESMDRLALALQLLRSYVKYPLPSWHTAWIPWNYCALPRQSGRFAGILQTLLRPVCQCLAKPIPLLSFDQWPGPQVGTVPPNVGPDDLVFQSSRLRGPGRAVLARYEGHGAEPGGVAGVRLRDRVRRGWRTPEMAKSDTKSGVPPPSARDGRELLEAGGLEEKLTLLSGAGKAQGKGPGKASPGGYPGDTPEMAALAAELEKIAGKGYGKTSPEEPPKAGEPQRVSMRSDGRKKIHTTYPDGGEMVEEFDEKTDVLLVRKVRKPSKLGKEGEWVYEVGQATETAFDPYSDLLKASSSNPIFLRKDTPEHLQWRIRNLSYPADVYSVTVDHEKQEIVVRTSNKKYFKRIQVPDLARFALKLQEQLLSWKHQHSTLIISYRKPPEIVAGEQQALREAERSAVKM</sequence>
<feature type="region of interest" description="Disordered" evidence="3">
    <location>
        <begin position="509"/>
        <end position="533"/>
    </location>
</feature>
<dbReference type="InterPro" id="IPR026224">
    <property type="entry name" value="DPCD"/>
</dbReference>
<evidence type="ECO:0000313" key="6">
    <source>
        <dbReference type="Proteomes" id="UP001178507"/>
    </source>
</evidence>
<evidence type="ECO:0000256" key="1">
    <source>
        <dbReference type="ARBA" id="ARBA00010597"/>
    </source>
</evidence>
<accession>A0AA36I6F3</accession>
<evidence type="ECO:0000256" key="3">
    <source>
        <dbReference type="SAM" id="MobiDB-lite"/>
    </source>
</evidence>
<feature type="signal peptide" evidence="4">
    <location>
        <begin position="1"/>
        <end position="25"/>
    </location>
</feature>
<feature type="region of interest" description="Disordered" evidence="3">
    <location>
        <begin position="551"/>
        <end position="573"/>
    </location>
</feature>
<evidence type="ECO:0000313" key="5">
    <source>
        <dbReference type="EMBL" id="CAJ1381053.1"/>
    </source>
</evidence>
<dbReference type="EMBL" id="CAUJNA010000777">
    <property type="protein sequence ID" value="CAJ1381053.1"/>
    <property type="molecule type" value="Genomic_DNA"/>
</dbReference>
<dbReference type="Pfam" id="PF14913">
    <property type="entry name" value="DPCD"/>
    <property type="match status" value="1"/>
</dbReference>
<dbReference type="Proteomes" id="UP001178507">
    <property type="component" value="Unassembled WGS sequence"/>
</dbReference>
<feature type="region of interest" description="Disordered" evidence="3">
    <location>
        <begin position="589"/>
        <end position="623"/>
    </location>
</feature>
<dbReference type="AlphaFoldDB" id="A0AA36I6F3"/>
<protein>
    <recommendedName>
        <fullName evidence="2">Protein DPCD</fullName>
    </recommendedName>
</protein>
<organism evidence="5 6">
    <name type="scientific">Effrenium voratum</name>
    <dbReference type="NCBI Taxonomy" id="2562239"/>
    <lineage>
        <taxon>Eukaryota</taxon>
        <taxon>Sar</taxon>
        <taxon>Alveolata</taxon>
        <taxon>Dinophyceae</taxon>
        <taxon>Suessiales</taxon>
        <taxon>Symbiodiniaceae</taxon>
        <taxon>Effrenium</taxon>
    </lineage>
</organism>
<dbReference type="PRINTS" id="PR02065">
    <property type="entry name" value="PROTEINDPCD"/>
</dbReference>